<sequence length="142" mass="15726">MKKELILSIGILMFSLSSCKKSTEGNKGIIKADSANTEILADNGAVDSTIAYNTDINGKKSIKTDYVYKATDKSLVKVVFNYDPKNRTVSITNNNKTFVLEKSEAKVNETIYKKDDMTATVKGDSLIIHQGNNIIELERTKI</sequence>
<dbReference type="STRING" id="59733.SAMN05421769_2900"/>
<dbReference type="EMBL" id="FSRQ01000002">
    <property type="protein sequence ID" value="SIO23747.1"/>
    <property type="molecule type" value="Genomic_DNA"/>
</dbReference>
<protein>
    <submittedName>
        <fullName evidence="1">Uncharacterized protein</fullName>
    </submittedName>
</protein>
<dbReference type="PROSITE" id="PS51257">
    <property type="entry name" value="PROKAR_LIPOPROTEIN"/>
    <property type="match status" value="1"/>
</dbReference>
<dbReference type="Proteomes" id="UP000184782">
    <property type="component" value="Unassembled WGS sequence"/>
</dbReference>
<evidence type="ECO:0000313" key="1">
    <source>
        <dbReference type="EMBL" id="SIO23747.1"/>
    </source>
</evidence>
<keyword evidence="2" id="KW-1185">Reference proteome</keyword>
<organism evidence="1 2">
    <name type="scientific">Chryseobacterium scophthalmum</name>
    <dbReference type="NCBI Taxonomy" id="59733"/>
    <lineage>
        <taxon>Bacteria</taxon>
        <taxon>Pseudomonadati</taxon>
        <taxon>Bacteroidota</taxon>
        <taxon>Flavobacteriia</taxon>
        <taxon>Flavobacteriales</taxon>
        <taxon>Weeksellaceae</taxon>
        <taxon>Chryseobacterium group</taxon>
        <taxon>Chryseobacterium</taxon>
    </lineage>
</organism>
<gene>
    <name evidence="1" type="ORF">SAMN05421769_2900</name>
</gene>
<accession>A0A1N6HVB2</accession>
<proteinExistence type="predicted"/>
<name>A0A1N6HVB2_9FLAO</name>
<dbReference type="OrthoDB" id="1274059at2"/>
<dbReference type="RefSeq" id="WP_074230974.1">
    <property type="nucleotide sequence ID" value="NZ_FSRQ01000002.1"/>
</dbReference>
<evidence type="ECO:0000313" key="2">
    <source>
        <dbReference type="Proteomes" id="UP000184782"/>
    </source>
</evidence>
<dbReference type="AlphaFoldDB" id="A0A1N6HVB2"/>
<reference evidence="2" key="1">
    <citation type="submission" date="2016-12" db="EMBL/GenBank/DDBJ databases">
        <authorList>
            <person name="Varghese N."/>
            <person name="Submissions S."/>
        </authorList>
    </citation>
    <scope>NUCLEOTIDE SEQUENCE [LARGE SCALE GENOMIC DNA]</scope>
    <source>
        <strain evidence="2">DSM 16779</strain>
    </source>
</reference>